<name>A0A5C0UEF3_9PROT</name>
<feature type="transmembrane region" description="Helical" evidence="5">
    <location>
        <begin position="35"/>
        <end position="54"/>
    </location>
</feature>
<dbReference type="Pfam" id="PF02674">
    <property type="entry name" value="Colicin_V"/>
    <property type="match status" value="1"/>
</dbReference>
<dbReference type="OrthoDB" id="9806894at2"/>
<keyword evidence="4 5" id="KW-0472">Membrane</keyword>
<dbReference type="Proteomes" id="UP000325155">
    <property type="component" value="Chromosome"/>
</dbReference>
<dbReference type="InterPro" id="IPR003825">
    <property type="entry name" value="Colicin-V_CvpA"/>
</dbReference>
<dbReference type="AlphaFoldDB" id="A0A5C0UEF3"/>
<keyword evidence="2 5" id="KW-0812">Transmembrane</keyword>
<reference evidence="6 7" key="1">
    <citation type="submission" date="2019-08" db="EMBL/GenBank/DDBJ databases">
        <title>Highly reduced genomes of protist endosymbionts show evolutionary convergence.</title>
        <authorList>
            <person name="George E."/>
            <person name="Husnik F."/>
            <person name="Tashyreva D."/>
            <person name="Prokopchuk G."/>
            <person name="Horak A."/>
            <person name="Kwong W.K."/>
            <person name="Lukes J."/>
            <person name="Keeling P.J."/>
        </authorList>
    </citation>
    <scope>NUCLEOTIDE SEQUENCE [LARGE SCALE GENOMIC DNA]</scope>
    <source>
        <strain evidence="6">1605</strain>
    </source>
</reference>
<organism evidence="6 7">
    <name type="scientific">Candidatus Cytomitobacter indipagum</name>
    <dbReference type="NCBI Taxonomy" id="2601575"/>
    <lineage>
        <taxon>Bacteria</taxon>
        <taxon>Pseudomonadati</taxon>
        <taxon>Pseudomonadota</taxon>
        <taxon>Alphaproteobacteria</taxon>
        <taxon>Holosporales</taxon>
        <taxon>Holosporaceae</taxon>
        <taxon>Candidatus Cytomitobacter</taxon>
    </lineage>
</organism>
<feature type="transmembrane region" description="Helical" evidence="5">
    <location>
        <begin position="66"/>
        <end position="87"/>
    </location>
</feature>
<proteinExistence type="predicted"/>
<gene>
    <name evidence="6" type="ORF">FZC35_01715</name>
</gene>
<keyword evidence="3 5" id="KW-1133">Transmembrane helix</keyword>
<dbReference type="InterPro" id="IPR052719">
    <property type="entry name" value="CvpA-like"/>
</dbReference>
<keyword evidence="7" id="KW-1185">Reference proteome</keyword>
<dbReference type="RefSeq" id="WP_148980934.1">
    <property type="nucleotide sequence ID" value="NZ_CP043315.1"/>
</dbReference>
<feature type="transmembrane region" description="Helical" evidence="5">
    <location>
        <begin position="107"/>
        <end position="127"/>
    </location>
</feature>
<dbReference type="EMBL" id="CP043315">
    <property type="protein sequence ID" value="QEK38087.1"/>
    <property type="molecule type" value="Genomic_DNA"/>
</dbReference>
<accession>A0A5C0UEF3</accession>
<evidence type="ECO:0000256" key="2">
    <source>
        <dbReference type="ARBA" id="ARBA00022692"/>
    </source>
</evidence>
<dbReference type="PANTHER" id="PTHR36926">
    <property type="entry name" value="COLICIN V PRODUCTION PROTEIN"/>
    <property type="match status" value="1"/>
</dbReference>
<dbReference type="KEGG" id="cip:FZC35_01715"/>
<evidence type="ECO:0000256" key="1">
    <source>
        <dbReference type="ARBA" id="ARBA00004141"/>
    </source>
</evidence>
<evidence type="ECO:0000256" key="3">
    <source>
        <dbReference type="ARBA" id="ARBA00022989"/>
    </source>
</evidence>
<evidence type="ECO:0000256" key="4">
    <source>
        <dbReference type="ARBA" id="ARBA00023136"/>
    </source>
</evidence>
<dbReference type="GO" id="GO:0016020">
    <property type="term" value="C:membrane"/>
    <property type="evidence" value="ECO:0007669"/>
    <property type="project" value="UniProtKB-SubCell"/>
</dbReference>
<sequence length="181" mass="20968">MFECCKSADLIVLLISSYFLISGFARGFFAEILRTISVLISFAIPMFYSVRFCAYKNKFENLFTRYSLLFAAPLLLFFVVGYILLGISHKLASWIRKSRVSILDRMLGIAFGAVKAFLFFVIATSLVNEFYPEFTQYVENSRSYQFFTSDHSMILYSKDLMFKLYDLLRALIVNLIDKCII</sequence>
<comment type="subcellular location">
    <subcellularLocation>
        <location evidence="1">Membrane</location>
        <topology evidence="1">Multi-pass membrane protein</topology>
    </subcellularLocation>
</comment>
<evidence type="ECO:0000313" key="6">
    <source>
        <dbReference type="EMBL" id="QEK38087.1"/>
    </source>
</evidence>
<feature type="transmembrane region" description="Helical" evidence="5">
    <location>
        <begin position="7"/>
        <end position="29"/>
    </location>
</feature>
<dbReference type="GO" id="GO:0009403">
    <property type="term" value="P:toxin biosynthetic process"/>
    <property type="evidence" value="ECO:0007669"/>
    <property type="project" value="InterPro"/>
</dbReference>
<evidence type="ECO:0000313" key="7">
    <source>
        <dbReference type="Proteomes" id="UP000325155"/>
    </source>
</evidence>
<evidence type="ECO:0000256" key="5">
    <source>
        <dbReference type="SAM" id="Phobius"/>
    </source>
</evidence>
<protein>
    <submittedName>
        <fullName evidence="6">CvpA family protein</fullName>
    </submittedName>
</protein>
<dbReference type="PANTHER" id="PTHR36926:SF1">
    <property type="entry name" value="COLICIN V PRODUCTION PROTEIN"/>
    <property type="match status" value="1"/>
</dbReference>